<dbReference type="AlphaFoldDB" id="A0A7W3MXS8"/>
<reference evidence="1 2" key="1">
    <citation type="submission" date="2020-08" db="EMBL/GenBank/DDBJ databases">
        <title>Sequencing the genomes of 1000 actinobacteria strains.</title>
        <authorList>
            <person name="Klenk H.-P."/>
        </authorList>
    </citation>
    <scope>NUCLEOTIDE SEQUENCE [LARGE SCALE GENOMIC DNA]</scope>
    <source>
        <strain evidence="1 2">DSM 45823</strain>
    </source>
</reference>
<evidence type="ECO:0000313" key="1">
    <source>
        <dbReference type="EMBL" id="MBA9003833.1"/>
    </source>
</evidence>
<protein>
    <submittedName>
        <fullName evidence="1">Uncharacterized protein</fullName>
    </submittedName>
</protein>
<gene>
    <name evidence="1" type="ORF">HNR21_002715</name>
</gene>
<evidence type="ECO:0000313" key="2">
    <source>
        <dbReference type="Proteomes" id="UP000539313"/>
    </source>
</evidence>
<name>A0A7W3MXS8_9ACTN</name>
<accession>A0A7W3MXS8</accession>
<keyword evidence="2" id="KW-1185">Reference proteome</keyword>
<organism evidence="1 2">
    <name type="scientific">Thermomonospora cellulosilytica</name>
    <dbReference type="NCBI Taxonomy" id="1411118"/>
    <lineage>
        <taxon>Bacteria</taxon>
        <taxon>Bacillati</taxon>
        <taxon>Actinomycetota</taxon>
        <taxon>Actinomycetes</taxon>
        <taxon>Streptosporangiales</taxon>
        <taxon>Thermomonosporaceae</taxon>
        <taxon>Thermomonospora</taxon>
    </lineage>
</organism>
<dbReference type="EMBL" id="JACJII010000001">
    <property type="protein sequence ID" value="MBA9003833.1"/>
    <property type="molecule type" value="Genomic_DNA"/>
</dbReference>
<sequence>MGTNGAVTVTGREEPAGLTLRTSGLSARGLPEIAVTGLPPYLGQAWARILAVLAFRLAAAARSGDDVPATVALTPDDLRAAVGERSTGWDETVIGLRNDGEHLAPVPPGDFAGTLDQWRLDLATRLFPAARS</sequence>
<proteinExistence type="predicted"/>
<dbReference type="Proteomes" id="UP000539313">
    <property type="component" value="Unassembled WGS sequence"/>
</dbReference>
<comment type="caution">
    <text evidence="1">The sequence shown here is derived from an EMBL/GenBank/DDBJ whole genome shotgun (WGS) entry which is preliminary data.</text>
</comment>
<dbReference type="RefSeq" id="WP_119727396.1">
    <property type="nucleotide sequence ID" value="NZ_JACJII010000001.1"/>
</dbReference>